<evidence type="ECO:0000313" key="3">
    <source>
        <dbReference type="Proteomes" id="UP001634394"/>
    </source>
</evidence>
<proteinExistence type="predicted"/>
<organism evidence="2 3">
    <name type="scientific">Sinanodonta woodiana</name>
    <name type="common">Chinese pond mussel</name>
    <name type="synonym">Anodonta woodiana</name>
    <dbReference type="NCBI Taxonomy" id="1069815"/>
    <lineage>
        <taxon>Eukaryota</taxon>
        <taxon>Metazoa</taxon>
        <taxon>Spiralia</taxon>
        <taxon>Lophotrochozoa</taxon>
        <taxon>Mollusca</taxon>
        <taxon>Bivalvia</taxon>
        <taxon>Autobranchia</taxon>
        <taxon>Heteroconchia</taxon>
        <taxon>Palaeoheterodonta</taxon>
        <taxon>Unionida</taxon>
        <taxon>Unionoidea</taxon>
        <taxon>Unionidae</taxon>
        <taxon>Unioninae</taxon>
        <taxon>Sinanodonta</taxon>
    </lineage>
</organism>
<dbReference type="AlphaFoldDB" id="A0ABD3WU46"/>
<accession>A0ABD3WU46</accession>
<gene>
    <name evidence="2" type="ORF">ACJMK2_035204</name>
</gene>
<dbReference type="Proteomes" id="UP001634394">
    <property type="component" value="Unassembled WGS sequence"/>
</dbReference>
<evidence type="ECO:0000313" key="2">
    <source>
        <dbReference type="EMBL" id="KAL3877505.1"/>
    </source>
</evidence>
<feature type="compositionally biased region" description="Basic residues" evidence="1">
    <location>
        <begin position="294"/>
        <end position="303"/>
    </location>
</feature>
<name>A0ABD3WU46_SINWO</name>
<sequence length="793" mass="91373">MHSRQDILYSRARQIMQQRYTQKRPWFDMAQCLEQTDADGYSSTSLHEDKNMRTIESLVICENYFSTKPIEIKKLSTDQFWDYLYSGEWDGANSIRVLRGELLRLLMHCVVYLQRQEKIVAHTTFAYAKNILPITGCCYRNKDMEPTESIQETILIEFTNFGRLMKPLPNRPIDDLIPIRRQQSHHALNRSKKIKENPETIILAKTLSSHAFSDVLSSRGPILVPSALKDTKLLSPGNNEMTSKKKEEDAVKPNLQQSAGNLTTALYLGDQIGPSAIQIMETAATKLKRRKKELLKERKQRKSLTKEHELGTKPSLPKLEPLDQGSIRKKHYYYPILSYDTVPTLEQLIQYIKEEEYLDPRFKIDKHTYKIKKLIHKYNLNPDAIKKKLRNTKRRPAMNPTTYNYSWGEYLKKRYASSLERDVDDEWNDNITEDKENLPELSFSKRHLMIQTDFIDAEKHLKPKQTSPDEGSAYPDALEEHERLNKFTEQSKDFQDDSSKTLVTPVDVDNCLVDVTRVVSITPAVHNSIPEIEIISTSENVEYQLTSAISSSCIIESTKDSHLSGLTDSQSEPNTMMLDIKIDTSTDALASYFSDISVINEENDIISDSSEESNVVQEQEELPKKKFDTTKLNPKYSDENIRKQRRLKKNNGVSSNILKKNYGFQGSLKSTHVGKPVNDKSQARTIARKLKIGPRLQFIERMPAVIGKLRSFKFLSKVSPSKKVFVSSPVSFHFPCSSTEKFALRLYQALDDFVVRRESVMSNKKKRYCATVTFTRKSVFSIHQNWNEMKVGD</sequence>
<evidence type="ECO:0000256" key="1">
    <source>
        <dbReference type="SAM" id="MobiDB-lite"/>
    </source>
</evidence>
<protein>
    <submittedName>
        <fullName evidence="2">Uncharacterized protein</fullName>
    </submittedName>
</protein>
<keyword evidence="3" id="KW-1185">Reference proteome</keyword>
<dbReference type="EMBL" id="JBJQND010000005">
    <property type="protein sequence ID" value="KAL3877505.1"/>
    <property type="molecule type" value="Genomic_DNA"/>
</dbReference>
<reference evidence="2 3" key="1">
    <citation type="submission" date="2024-11" db="EMBL/GenBank/DDBJ databases">
        <title>Chromosome-level genome assembly of the freshwater bivalve Anodonta woodiana.</title>
        <authorList>
            <person name="Chen X."/>
        </authorList>
    </citation>
    <scope>NUCLEOTIDE SEQUENCE [LARGE SCALE GENOMIC DNA]</scope>
    <source>
        <strain evidence="2">MN2024</strain>
        <tissue evidence="2">Gills</tissue>
    </source>
</reference>
<feature type="region of interest" description="Disordered" evidence="1">
    <location>
        <begin position="294"/>
        <end position="321"/>
    </location>
</feature>
<comment type="caution">
    <text evidence="2">The sequence shown here is derived from an EMBL/GenBank/DDBJ whole genome shotgun (WGS) entry which is preliminary data.</text>
</comment>